<organism evidence="1 2">
    <name type="scientific">Caldithrix abyssi DSM 13497</name>
    <dbReference type="NCBI Taxonomy" id="880073"/>
    <lineage>
        <taxon>Bacteria</taxon>
        <taxon>Pseudomonadati</taxon>
        <taxon>Calditrichota</taxon>
        <taxon>Calditrichia</taxon>
        <taxon>Calditrichales</taxon>
        <taxon>Calditrichaceae</taxon>
        <taxon>Caldithrix</taxon>
    </lineage>
</organism>
<dbReference type="Proteomes" id="UP000183868">
    <property type="component" value="Chromosome"/>
</dbReference>
<sequence>MNNFLKMIERLFCYQNFHKALVVDGFDSVENRVNRFNGLRQ</sequence>
<dbReference type="EMBL" id="CP018099">
    <property type="protein sequence ID" value="APF20016.1"/>
    <property type="molecule type" value="Genomic_DNA"/>
</dbReference>
<gene>
    <name evidence="1" type="ORF">Cabys_3268</name>
</gene>
<dbReference type="AlphaFoldDB" id="A0A1J1CDN7"/>
<dbReference type="KEGG" id="caby:Cabys_3268"/>
<evidence type="ECO:0000313" key="2">
    <source>
        <dbReference type="Proteomes" id="UP000183868"/>
    </source>
</evidence>
<evidence type="ECO:0000313" key="1">
    <source>
        <dbReference type="EMBL" id="APF20016.1"/>
    </source>
</evidence>
<reference evidence="1 2" key="1">
    <citation type="submission" date="2016-11" db="EMBL/GenBank/DDBJ databases">
        <title>Genomic analysis of Caldithrix abyssi and proposal of a novel bacterial phylum Caldithrichaeota.</title>
        <authorList>
            <person name="Kublanov I."/>
            <person name="Sigalova O."/>
            <person name="Gavrilov S."/>
            <person name="Lebedinsky A."/>
            <person name="Ivanova N."/>
            <person name="Daum C."/>
            <person name="Reddy T."/>
            <person name="Klenk H.P."/>
            <person name="Goker M."/>
            <person name="Reva O."/>
            <person name="Miroshnichenko M."/>
            <person name="Kyprides N."/>
            <person name="Woyke T."/>
            <person name="Gelfand M."/>
        </authorList>
    </citation>
    <scope>NUCLEOTIDE SEQUENCE [LARGE SCALE GENOMIC DNA]</scope>
    <source>
        <strain evidence="1 2">LF13</strain>
    </source>
</reference>
<name>A0A1J1CDN7_CALAY</name>
<protein>
    <submittedName>
        <fullName evidence="1">Uncharacterized protein</fullName>
    </submittedName>
</protein>
<proteinExistence type="predicted"/>
<accession>A0A1J1CDN7</accession>